<protein>
    <submittedName>
        <fullName evidence="8">Pantothenate kinase</fullName>
    </submittedName>
</protein>
<dbReference type="EMBL" id="SRJC01000001">
    <property type="protein sequence ID" value="TGB04451.1"/>
    <property type="molecule type" value="Genomic_DNA"/>
</dbReference>
<dbReference type="InterPro" id="IPR001333">
    <property type="entry name" value="Peptidase_M32_Taq"/>
</dbReference>
<dbReference type="RefSeq" id="WP_135326907.1">
    <property type="nucleotide sequence ID" value="NZ_SRJC01000001.1"/>
</dbReference>
<sequence>MKYKIETIKLTSFTRHADEVKDRIAVAITKFEEEGVSAGNCMETFNVCSDLRMEVNQLSSITSWVRIQGKHNRLPAFRSVSTEVIEEYNRMELTLKRKLACLEEYEFNEVLKAEGMSDYILLTEEWRRSNGAAKEEEDLLNDLQVDGLKAWGDFYHTYISKLSVPFHEKRMSVGQVLQLRSDPCEKIRRESFYALENLWKEEGDVINRILNHSIGFAVKQSKRLDGMNHYQASLRNNHVKDNSVQAMWERVDAYQPVFQAYLNAKAEWMGKSRLAAYDFWAPLSIGKSTFTYDEAVSFILIQFGKVSQELKAFAEDAIEKGWIDAENRPSKSFAASCIHFPKTRESRVNLSFDGSFTNILTLAHELGHAFHNEQLNGEQGLHQTPPLPLAETSSIFAELAVLEGAMQEWTDPKDRLFLLDEKLKRSVMNFMNIRSRFVFERAFEEERERGFIEIDKTDSIMRQAWEASYQGSLVDPPSRFWALVPHFYMTNSPYYNYPYTMGYLISLACIAKGKQEEEGAGIDFRLLLKNSGKDTIENLVRRYFEEDIATSDFWEKGLEECAEDVREFTYLVNLLGEN</sequence>
<keyword evidence="5 6" id="KW-0482">Metalloprotease</keyword>
<organism evidence="8 9">
    <name type="scientific">Halobacillus salinus</name>
    <dbReference type="NCBI Taxonomy" id="192814"/>
    <lineage>
        <taxon>Bacteria</taxon>
        <taxon>Bacillati</taxon>
        <taxon>Bacillota</taxon>
        <taxon>Bacilli</taxon>
        <taxon>Bacillales</taxon>
        <taxon>Bacillaceae</taxon>
        <taxon>Halobacillus</taxon>
    </lineage>
</organism>
<evidence type="ECO:0000256" key="1">
    <source>
        <dbReference type="ARBA" id="ARBA00022670"/>
    </source>
</evidence>
<feature type="domain" description="Peptidase M3A/M3B catalytic" evidence="7">
    <location>
        <begin position="179"/>
        <end position="555"/>
    </location>
</feature>
<comment type="cofactor">
    <cofactor evidence="6">
        <name>Zn(2+)</name>
        <dbReference type="ChEBI" id="CHEBI:29105"/>
    </cofactor>
    <text evidence="6">Binds 1 zinc ion.</text>
</comment>
<proteinExistence type="inferred from homology"/>
<dbReference type="GO" id="GO:0004181">
    <property type="term" value="F:metallocarboxypeptidase activity"/>
    <property type="evidence" value="ECO:0007669"/>
    <property type="project" value="InterPro"/>
</dbReference>
<dbReference type="Proteomes" id="UP000297982">
    <property type="component" value="Unassembled WGS sequence"/>
</dbReference>
<evidence type="ECO:0000313" key="8">
    <source>
        <dbReference type="EMBL" id="TGB04451.1"/>
    </source>
</evidence>
<dbReference type="Pfam" id="PF01432">
    <property type="entry name" value="Peptidase_M3"/>
    <property type="match status" value="1"/>
</dbReference>
<evidence type="ECO:0000256" key="6">
    <source>
        <dbReference type="RuleBase" id="RU003435"/>
    </source>
</evidence>
<evidence type="ECO:0000256" key="4">
    <source>
        <dbReference type="ARBA" id="ARBA00022833"/>
    </source>
</evidence>
<keyword evidence="8" id="KW-0418">Kinase</keyword>
<dbReference type="PANTHER" id="PTHR34217">
    <property type="entry name" value="METAL-DEPENDENT CARBOXYPEPTIDASE"/>
    <property type="match status" value="1"/>
</dbReference>
<gene>
    <name evidence="8" type="ORF">E4663_05510</name>
</gene>
<evidence type="ECO:0000256" key="3">
    <source>
        <dbReference type="ARBA" id="ARBA00022801"/>
    </source>
</evidence>
<dbReference type="GO" id="GO:0006508">
    <property type="term" value="P:proteolysis"/>
    <property type="evidence" value="ECO:0007669"/>
    <property type="project" value="UniProtKB-KW"/>
</dbReference>
<evidence type="ECO:0000256" key="2">
    <source>
        <dbReference type="ARBA" id="ARBA00022723"/>
    </source>
</evidence>
<dbReference type="GO" id="GO:0004222">
    <property type="term" value="F:metalloendopeptidase activity"/>
    <property type="evidence" value="ECO:0007669"/>
    <property type="project" value="InterPro"/>
</dbReference>
<evidence type="ECO:0000259" key="7">
    <source>
        <dbReference type="Pfam" id="PF01432"/>
    </source>
</evidence>
<dbReference type="PANTHER" id="PTHR34217:SF1">
    <property type="entry name" value="CARBOXYPEPTIDASE 1"/>
    <property type="match status" value="1"/>
</dbReference>
<dbReference type="GO" id="GO:0016301">
    <property type="term" value="F:kinase activity"/>
    <property type="evidence" value="ECO:0007669"/>
    <property type="project" value="UniProtKB-KW"/>
</dbReference>
<dbReference type="SUPFAM" id="SSF55486">
    <property type="entry name" value="Metalloproteases ('zincins'), catalytic domain"/>
    <property type="match status" value="1"/>
</dbReference>
<keyword evidence="3 6" id="KW-0378">Hydrolase</keyword>
<comment type="similarity">
    <text evidence="6">Belongs to the peptidase M3 family.</text>
</comment>
<keyword evidence="2 6" id="KW-0479">Metal-binding</keyword>
<evidence type="ECO:0000256" key="5">
    <source>
        <dbReference type="ARBA" id="ARBA00023049"/>
    </source>
</evidence>
<accession>A0A4Z0H4S1</accession>
<dbReference type="InterPro" id="IPR001567">
    <property type="entry name" value="Pept_M3A_M3B_dom"/>
</dbReference>
<comment type="caution">
    <text evidence="8">The sequence shown here is derived from an EMBL/GenBank/DDBJ whole genome shotgun (WGS) entry which is preliminary data.</text>
</comment>
<evidence type="ECO:0000313" key="9">
    <source>
        <dbReference type="Proteomes" id="UP000297982"/>
    </source>
</evidence>
<dbReference type="STRING" id="192814.GCA_900166575_01506"/>
<keyword evidence="1 6" id="KW-0645">Protease</keyword>
<name>A0A4Z0H4S1_9BACI</name>
<keyword evidence="8" id="KW-0808">Transferase</keyword>
<dbReference type="GO" id="GO:0046872">
    <property type="term" value="F:metal ion binding"/>
    <property type="evidence" value="ECO:0007669"/>
    <property type="project" value="UniProtKB-UniRule"/>
</dbReference>
<dbReference type="AlphaFoldDB" id="A0A4Z0H4S1"/>
<keyword evidence="4 6" id="KW-0862">Zinc</keyword>
<reference evidence="8 9" key="1">
    <citation type="journal article" date="2003" name="Int. J. Syst. Evol. Microbiol.">
        <title>Halobacillus salinus sp. nov., isolated from a salt lake on the coast of the East Sea in Korea.</title>
        <authorList>
            <person name="Yoon J.H."/>
            <person name="Kang K.H."/>
            <person name="Park Y.H."/>
        </authorList>
    </citation>
    <scope>NUCLEOTIDE SEQUENCE [LARGE SCALE GENOMIC DNA]</scope>
    <source>
        <strain evidence="8 9">HSL-3</strain>
    </source>
</reference>
<dbReference type="Gene3D" id="1.10.1370.30">
    <property type="match status" value="1"/>
</dbReference>
<keyword evidence="9" id="KW-1185">Reference proteome</keyword>